<organism evidence="1 2">
    <name type="scientific">Mesorhizobium alhagi CCNWXJ12-2</name>
    <dbReference type="NCBI Taxonomy" id="1107882"/>
    <lineage>
        <taxon>Bacteria</taxon>
        <taxon>Pseudomonadati</taxon>
        <taxon>Pseudomonadota</taxon>
        <taxon>Alphaproteobacteria</taxon>
        <taxon>Hyphomicrobiales</taxon>
        <taxon>Phyllobacteriaceae</taxon>
        <taxon>Allomesorhizobium</taxon>
    </lineage>
</organism>
<sequence length="126" mass="14018">MIEVISALLISCWPIVVTDGDTIKCNGQLMRLLGDGIADVSGVDTPELRKYRCERERIGALRAKKRLNELVAIPGTTIEHSGAVDDSGRPLVRIRLPDGRTAESVLLEEGYALDWSPNHRNDWCYD</sequence>
<protein>
    <submittedName>
        <fullName evidence="1">Nuclease (SNase-like) protein</fullName>
    </submittedName>
</protein>
<dbReference type="Gene3D" id="2.40.50.90">
    <property type="match status" value="1"/>
</dbReference>
<reference evidence="1 2" key="1">
    <citation type="journal article" date="2012" name="J. Bacteriol.">
        <title>Draft Genome Sequence of Mesorhizobium alhagi CCNWXJ12-2T, a Novel Salt-Resistant Species Isolated from the Desert of Northwestern China.</title>
        <authorList>
            <person name="Zhou M."/>
            <person name="Chen W."/>
            <person name="Chen H."/>
            <person name="Wei G."/>
        </authorList>
    </citation>
    <scope>NUCLEOTIDE SEQUENCE [LARGE SCALE GENOMIC DNA]</scope>
    <source>
        <strain evidence="1 2">CCNWXJ12-2</strain>
    </source>
</reference>
<evidence type="ECO:0000313" key="2">
    <source>
        <dbReference type="Proteomes" id="UP000003250"/>
    </source>
</evidence>
<name>H0HM86_9HYPH</name>
<keyword evidence="2" id="KW-1185">Reference proteome</keyword>
<dbReference type="InterPro" id="IPR035437">
    <property type="entry name" value="SNase_OB-fold_sf"/>
</dbReference>
<dbReference type="AlphaFoldDB" id="H0HM86"/>
<dbReference type="OrthoDB" id="7469880at2"/>
<gene>
    <name evidence="1" type="ORF">MAXJ12_06248</name>
</gene>
<dbReference type="EMBL" id="AHAM01000039">
    <property type="protein sequence ID" value="EHK58171.1"/>
    <property type="molecule type" value="Genomic_DNA"/>
</dbReference>
<accession>H0HM86</accession>
<dbReference type="RefSeq" id="WP_008834898.1">
    <property type="nucleotide sequence ID" value="NZ_AHAM01000039.1"/>
</dbReference>
<dbReference type="Proteomes" id="UP000003250">
    <property type="component" value="Unassembled WGS sequence"/>
</dbReference>
<proteinExistence type="predicted"/>
<evidence type="ECO:0000313" key="1">
    <source>
        <dbReference type="EMBL" id="EHK58171.1"/>
    </source>
</evidence>
<dbReference type="SUPFAM" id="SSF50199">
    <property type="entry name" value="Staphylococcal nuclease"/>
    <property type="match status" value="1"/>
</dbReference>